<feature type="chain" id="PRO_5045896431" description="Secreted protein" evidence="1">
    <location>
        <begin position="23"/>
        <end position="123"/>
    </location>
</feature>
<proteinExistence type="predicted"/>
<organism evidence="2 3">
    <name type="scientific">Lysobacter gummosus</name>
    <dbReference type="NCBI Taxonomy" id="262324"/>
    <lineage>
        <taxon>Bacteria</taxon>
        <taxon>Pseudomonadati</taxon>
        <taxon>Pseudomonadota</taxon>
        <taxon>Gammaproteobacteria</taxon>
        <taxon>Lysobacterales</taxon>
        <taxon>Lysobacteraceae</taxon>
        <taxon>Lysobacter</taxon>
    </lineage>
</organism>
<name>A0ABY3XD54_9GAMM</name>
<dbReference type="PROSITE" id="PS51257">
    <property type="entry name" value="PROKAR_LIPOPROTEIN"/>
    <property type="match status" value="1"/>
</dbReference>
<dbReference type="EMBL" id="CP093547">
    <property type="protein sequence ID" value="UNP29775.1"/>
    <property type="molecule type" value="Genomic_DNA"/>
</dbReference>
<evidence type="ECO:0000256" key="1">
    <source>
        <dbReference type="SAM" id="SignalP"/>
    </source>
</evidence>
<evidence type="ECO:0000313" key="2">
    <source>
        <dbReference type="EMBL" id="UNP29775.1"/>
    </source>
</evidence>
<keyword evidence="3" id="KW-1185">Reference proteome</keyword>
<sequence>MRHLTAPLVLALSFAAAPLAQAASACHVEGQVAGMVINECTQSLQPISDEQLKQQCNGKVPGLEELGGQANARLVPACPSGAKGVCESPMGAQAKIHYYKRSAEELANLQRACQMQRGKWTQP</sequence>
<evidence type="ECO:0008006" key="4">
    <source>
        <dbReference type="Google" id="ProtNLM"/>
    </source>
</evidence>
<evidence type="ECO:0000313" key="3">
    <source>
        <dbReference type="Proteomes" id="UP000829194"/>
    </source>
</evidence>
<keyword evidence="1" id="KW-0732">Signal</keyword>
<dbReference type="Proteomes" id="UP000829194">
    <property type="component" value="Chromosome"/>
</dbReference>
<accession>A0ABY3XD54</accession>
<gene>
    <name evidence="2" type="ORF">MOV92_00360</name>
</gene>
<feature type="signal peptide" evidence="1">
    <location>
        <begin position="1"/>
        <end position="22"/>
    </location>
</feature>
<reference evidence="2 3" key="1">
    <citation type="submission" date="2022-03" db="EMBL/GenBank/DDBJ databases">
        <title>Complete genome sequence of Lysobacter capsici VKM B-2533 and Lysobacter gummosus 10.1.1, promising sources of lytic agents.</title>
        <authorList>
            <person name="Tarlachkov S.V."/>
            <person name="Kudryakova I.V."/>
            <person name="Afoshin A.S."/>
            <person name="Leontyevskaya E.A."/>
            <person name="Leontyevskaya N.V."/>
        </authorList>
    </citation>
    <scope>NUCLEOTIDE SEQUENCE [LARGE SCALE GENOMIC DNA]</scope>
    <source>
        <strain evidence="2 3">10.1.1</strain>
    </source>
</reference>
<protein>
    <recommendedName>
        <fullName evidence="4">Secreted protein</fullName>
    </recommendedName>
</protein>
<dbReference type="RefSeq" id="WP_057941102.1">
    <property type="nucleotide sequence ID" value="NZ_CP011131.1"/>
</dbReference>